<keyword evidence="3" id="KW-1185">Reference proteome</keyword>
<dbReference type="PANTHER" id="PTHR28079:SF1">
    <property type="entry name" value="RNA POLYMERASE I-SPECIFIC TRANSCRIPTION INITIATION FACTOR RRN5"/>
    <property type="match status" value="1"/>
</dbReference>
<evidence type="ECO:0000313" key="2">
    <source>
        <dbReference type="EMBL" id="KIW45442.1"/>
    </source>
</evidence>
<dbReference type="PANTHER" id="PTHR28079">
    <property type="entry name" value="RNA POLYMERASE I-SPECIFIC TRANSCRIPTION INITIATION FACTOR RRN5"/>
    <property type="match status" value="1"/>
</dbReference>
<feature type="region of interest" description="Disordered" evidence="1">
    <location>
        <begin position="481"/>
        <end position="501"/>
    </location>
</feature>
<feature type="compositionally biased region" description="Polar residues" evidence="1">
    <location>
        <begin position="414"/>
        <end position="446"/>
    </location>
</feature>
<protein>
    <recommendedName>
        <fullName evidence="4">Myb-like domain-containing protein</fullName>
    </recommendedName>
</protein>
<name>A0A0D2C6N8_9EURO</name>
<dbReference type="OrthoDB" id="2240312at2759"/>
<dbReference type="GO" id="GO:0000500">
    <property type="term" value="C:RNA polymerase I upstream activating factor complex"/>
    <property type="evidence" value="ECO:0007669"/>
    <property type="project" value="InterPro"/>
</dbReference>
<organism evidence="2 3">
    <name type="scientific">Exophiala oligosperma</name>
    <dbReference type="NCBI Taxonomy" id="215243"/>
    <lineage>
        <taxon>Eukaryota</taxon>
        <taxon>Fungi</taxon>
        <taxon>Dikarya</taxon>
        <taxon>Ascomycota</taxon>
        <taxon>Pezizomycotina</taxon>
        <taxon>Eurotiomycetes</taxon>
        <taxon>Chaetothyriomycetidae</taxon>
        <taxon>Chaetothyriales</taxon>
        <taxon>Herpotrichiellaceae</taxon>
        <taxon>Exophiala</taxon>
    </lineage>
</organism>
<dbReference type="EMBL" id="KN847334">
    <property type="protein sequence ID" value="KIW45442.1"/>
    <property type="molecule type" value="Genomic_DNA"/>
</dbReference>
<dbReference type="RefSeq" id="XP_016265658.1">
    <property type="nucleotide sequence ID" value="XM_016404653.1"/>
</dbReference>
<dbReference type="GO" id="GO:0042790">
    <property type="term" value="P:nucleolar large rRNA transcription by RNA polymerase I"/>
    <property type="evidence" value="ECO:0007669"/>
    <property type="project" value="InterPro"/>
</dbReference>
<dbReference type="STRING" id="215243.A0A0D2C6N8"/>
<evidence type="ECO:0000313" key="3">
    <source>
        <dbReference type="Proteomes" id="UP000053342"/>
    </source>
</evidence>
<dbReference type="GeneID" id="27355908"/>
<feature type="compositionally biased region" description="Basic and acidic residues" evidence="1">
    <location>
        <begin position="385"/>
        <end position="394"/>
    </location>
</feature>
<dbReference type="InterPro" id="IPR039601">
    <property type="entry name" value="Rrn5"/>
</dbReference>
<proteinExistence type="predicted"/>
<reference evidence="2 3" key="1">
    <citation type="submission" date="2015-01" db="EMBL/GenBank/DDBJ databases">
        <title>The Genome Sequence of Exophiala oligosperma CBS72588.</title>
        <authorList>
            <consortium name="The Broad Institute Genomics Platform"/>
            <person name="Cuomo C."/>
            <person name="de Hoog S."/>
            <person name="Gorbushina A."/>
            <person name="Stielow B."/>
            <person name="Teixiera M."/>
            <person name="Abouelleil A."/>
            <person name="Chapman S.B."/>
            <person name="Priest M."/>
            <person name="Young S.K."/>
            <person name="Wortman J."/>
            <person name="Nusbaum C."/>
            <person name="Birren B."/>
        </authorList>
    </citation>
    <scope>NUCLEOTIDE SEQUENCE [LARGE SCALE GENOMIC DNA]</scope>
    <source>
        <strain evidence="2 3">CBS 72588</strain>
    </source>
</reference>
<feature type="region of interest" description="Disordered" evidence="1">
    <location>
        <begin position="1"/>
        <end position="36"/>
    </location>
</feature>
<feature type="region of interest" description="Disordered" evidence="1">
    <location>
        <begin position="374"/>
        <end position="451"/>
    </location>
</feature>
<gene>
    <name evidence="2" type="ORF">PV06_03834</name>
</gene>
<dbReference type="HOGENOM" id="CLU_012849_0_1_1"/>
<evidence type="ECO:0000256" key="1">
    <source>
        <dbReference type="SAM" id="MobiDB-lite"/>
    </source>
</evidence>
<dbReference type="Proteomes" id="UP000053342">
    <property type="component" value="Unassembled WGS sequence"/>
</dbReference>
<evidence type="ECO:0008006" key="4">
    <source>
        <dbReference type="Google" id="ProtNLM"/>
    </source>
</evidence>
<accession>A0A0D2C6N8</accession>
<feature type="region of interest" description="Disordered" evidence="1">
    <location>
        <begin position="204"/>
        <end position="223"/>
    </location>
</feature>
<dbReference type="VEuPathDB" id="FungiDB:PV06_03834"/>
<dbReference type="GO" id="GO:0006361">
    <property type="term" value="P:transcription initiation at RNA polymerase I promoter"/>
    <property type="evidence" value="ECO:0007669"/>
    <property type="project" value="TreeGrafter"/>
</dbReference>
<dbReference type="AlphaFoldDB" id="A0A0D2C6N8"/>
<sequence>MSDDGNQDEMSILCKPSSPRDGDFATATDVQNTGPTSAISFHERKWDRFRRHYNDNYLELFKRTFETPEDNDSAPELPATQLGAVTWEPAEKATLFQALCRKGRHDIQGISRLIDSKSEVEVKVYLDSLRDQEADRQLFEARPRNISHAEIPAAFEIDEGCEVMLDQAAAALEAFQEHFDFAVAQRETQTWLIDATKAAELDAKEDGKETINNSELGSEAEDEQEAERVLSLYHLSTFLSLSERFFMNSGHEDATTWHQLVEEGQRPAMTMDMVTEMHDLVTSFTQRVVQTCIFMACSRIRASTSAHYKPSRLIRNEDVSAALTVLGAETSLRNFWVRLPKRNQLSIIGSGHRKGGSVRDVMAYDEVEAALSVSKLERSTSSASEDSRRSRDDSQASSTSSSVTGDQEEHEASNHSSSIALSENDSDEATVNSSAQDSSTDVSGEPSSLDEEEYLEHLDQLAGQQEASKLLTILGHAGKLSKKEDDIAVSTKPPSEPRKAVEDSMGWSVIYQSEWERDGAVLPSASFAETADCHKRRKIA</sequence>
<dbReference type="GO" id="GO:0001181">
    <property type="term" value="F:RNA polymerase I general transcription initiation factor activity"/>
    <property type="evidence" value="ECO:0007669"/>
    <property type="project" value="TreeGrafter"/>
</dbReference>
<dbReference type="GO" id="GO:0000182">
    <property type="term" value="F:rDNA binding"/>
    <property type="evidence" value="ECO:0007669"/>
    <property type="project" value="TreeGrafter"/>
</dbReference>